<feature type="binding site" evidence="5">
    <location>
        <begin position="216"/>
        <end position="223"/>
    </location>
    <ligand>
        <name>ATP</name>
        <dbReference type="ChEBI" id="CHEBI:30616"/>
    </ligand>
</feature>
<keyword evidence="3 5" id="KW-0347">Helicase</keyword>
<dbReference type="NCBIfam" id="NF041464">
    <property type="entry name" value="HelD_BACSU"/>
    <property type="match status" value="1"/>
</dbReference>
<dbReference type="PANTHER" id="PTHR11070">
    <property type="entry name" value="UVRD / RECB / PCRA DNA HELICASE FAMILY MEMBER"/>
    <property type="match status" value="1"/>
</dbReference>
<evidence type="ECO:0000313" key="7">
    <source>
        <dbReference type="EMBL" id="MBL4935699.1"/>
    </source>
</evidence>
<protein>
    <submittedName>
        <fullName evidence="7">AAA family ATPase</fullName>
    </submittedName>
</protein>
<dbReference type="InterPro" id="IPR027417">
    <property type="entry name" value="P-loop_NTPase"/>
</dbReference>
<dbReference type="InterPro" id="IPR000212">
    <property type="entry name" value="DNA_helicase_UvrD/REP"/>
</dbReference>
<dbReference type="Gene3D" id="3.40.50.300">
    <property type="entry name" value="P-loop containing nucleotide triphosphate hydrolases"/>
    <property type="match status" value="3"/>
</dbReference>
<dbReference type="Proteomes" id="UP000632377">
    <property type="component" value="Unassembled WGS sequence"/>
</dbReference>
<dbReference type="PROSITE" id="PS51198">
    <property type="entry name" value="UVRD_HELICASE_ATP_BIND"/>
    <property type="match status" value="1"/>
</dbReference>
<reference evidence="7 8" key="1">
    <citation type="submission" date="2021-01" db="EMBL/GenBank/DDBJ databases">
        <title>Genome public.</title>
        <authorList>
            <person name="Liu C."/>
            <person name="Sun Q."/>
        </authorList>
    </citation>
    <scope>NUCLEOTIDE SEQUENCE [LARGE SCALE GENOMIC DNA]</scope>
    <source>
        <strain evidence="7 8">YIM B02515</strain>
    </source>
</reference>
<keyword evidence="4 5" id="KW-0067">ATP-binding</keyword>
<dbReference type="InterPro" id="IPR048228">
    <property type="entry name" value="HelD_bacillota"/>
</dbReference>
<evidence type="ECO:0000256" key="4">
    <source>
        <dbReference type="ARBA" id="ARBA00022840"/>
    </source>
</evidence>
<proteinExistence type="predicted"/>
<keyword evidence="8" id="KW-1185">Reference proteome</keyword>
<comment type="caution">
    <text evidence="7">The sequence shown here is derived from an EMBL/GenBank/DDBJ whole genome shotgun (WGS) entry which is preliminary data.</text>
</comment>
<evidence type="ECO:0000256" key="3">
    <source>
        <dbReference type="ARBA" id="ARBA00022806"/>
    </source>
</evidence>
<evidence type="ECO:0000256" key="1">
    <source>
        <dbReference type="ARBA" id="ARBA00022741"/>
    </source>
</evidence>
<dbReference type="Pfam" id="PF13538">
    <property type="entry name" value="UvrD_C_2"/>
    <property type="match status" value="1"/>
</dbReference>
<dbReference type="PANTHER" id="PTHR11070:SF17">
    <property type="entry name" value="DNA HELICASE IV"/>
    <property type="match status" value="1"/>
</dbReference>
<name>A0ABS1T8P4_9CLOT</name>
<accession>A0ABS1T8P4</accession>
<dbReference type="EMBL" id="JAESWC010000002">
    <property type="protein sequence ID" value="MBL4935699.1"/>
    <property type="molecule type" value="Genomic_DNA"/>
</dbReference>
<dbReference type="Pfam" id="PF00580">
    <property type="entry name" value="UvrD-helicase"/>
    <property type="match status" value="1"/>
</dbReference>
<keyword evidence="2 5" id="KW-0378">Hydrolase</keyword>
<dbReference type="InterPro" id="IPR027785">
    <property type="entry name" value="UvrD-like_helicase_C"/>
</dbReference>
<organism evidence="7 8">
    <name type="scientific">Clostridium rhizosphaerae</name>
    <dbReference type="NCBI Taxonomy" id="2803861"/>
    <lineage>
        <taxon>Bacteria</taxon>
        <taxon>Bacillati</taxon>
        <taxon>Bacillota</taxon>
        <taxon>Clostridia</taxon>
        <taxon>Eubacteriales</taxon>
        <taxon>Clostridiaceae</taxon>
        <taxon>Clostridium</taxon>
    </lineage>
</organism>
<keyword evidence="1 5" id="KW-0547">Nucleotide-binding</keyword>
<sequence>MSALTHPDYENEKKYLDYTLEYARNYNNRILSEKERIAKDVDYGIKHYNSDNAEQFNDLIINSTLLDNMKQKLNNLIRACSKPYFARVDFTEENSKLQKLYIGKMALLRDEDNEPIVLDWRSPAANLYYEGRIGTAHYNCPEGKINGELLLKRQYTIENAYLHEIYDIDITTNDDFLQACLNSSKDNRLKDIVSTIQSEQNKVIRADMWKPLIVQGAAGGGKTTIALHRIAYLLYNYEKSFSPQNFMIIAPNKFFLSYISEVLPELGVENVKQTTFEDFAIEIIGQKLKIIEPHEKLSTLISYSRDSTLIKQSSSFKSSIKFKDLTENYMRKIEDSFIPEADFKVSNFTIISSSELKKLFFEDYSYLPLTKRLDEIKKNLMNTLKRKKLEIIENIIFEYDRQLEDIRYEMKDCAERRQLIIDITNEREALIEKVNKHSKIVVREYLSKFSPLNPIEYYKNFLQDKVLSCNLVKEYIDDETWNYLAQSTISNLQSGLTELEDLAPLMYIKIFVYGLEDKLKVRHIIIDEAQDFSLFQLYVLKKILNSSSFTILGDLCQGIHSYRGINSWDNVSDIIFKEDSPNFLSLEQSYRTTIEIMEAASTVIESLKDSNLPAAKPVIRHGDKVELIVKDSLENICIAIKNNLKIMSSKGYKSAAIICKTMDECIRFKALLKGFKINTKVITGNEKEYSGGIVIVPSYLVKGLEFDMVIIANASKTQFTCNELDAKLLYVAMTRPLHKLYIYSCGEQSEMLNFLL</sequence>
<dbReference type="SUPFAM" id="SSF52540">
    <property type="entry name" value="P-loop containing nucleoside triphosphate hydrolases"/>
    <property type="match status" value="1"/>
</dbReference>
<evidence type="ECO:0000313" key="8">
    <source>
        <dbReference type="Proteomes" id="UP000632377"/>
    </source>
</evidence>
<evidence type="ECO:0000259" key="6">
    <source>
        <dbReference type="PROSITE" id="PS51198"/>
    </source>
</evidence>
<gene>
    <name evidence="7" type="ORF">JK636_08005</name>
</gene>
<feature type="domain" description="UvrD-like helicase ATP-binding" evidence="6">
    <location>
        <begin position="195"/>
        <end position="593"/>
    </location>
</feature>
<dbReference type="InterPro" id="IPR014016">
    <property type="entry name" value="UvrD-like_ATP-bd"/>
</dbReference>
<dbReference type="RefSeq" id="WP_202748292.1">
    <property type="nucleotide sequence ID" value="NZ_JAESWC010000002.1"/>
</dbReference>
<evidence type="ECO:0000256" key="2">
    <source>
        <dbReference type="ARBA" id="ARBA00022801"/>
    </source>
</evidence>
<evidence type="ECO:0000256" key="5">
    <source>
        <dbReference type="PROSITE-ProRule" id="PRU00560"/>
    </source>
</evidence>